<evidence type="ECO:0000313" key="3">
    <source>
        <dbReference type="Proteomes" id="UP001299546"/>
    </source>
</evidence>
<dbReference type="RefSeq" id="WP_154670276.1">
    <property type="nucleotide sequence ID" value="NZ_JAJCIQ010000006.1"/>
</dbReference>
<dbReference type="EMBL" id="JAJCIS010000005">
    <property type="protein sequence ID" value="MCB7387699.1"/>
    <property type="molecule type" value="Genomic_DNA"/>
</dbReference>
<name>A0ABS8DIV9_9FIRM</name>
<keyword evidence="3" id="KW-1185">Reference proteome</keyword>
<dbReference type="Proteomes" id="UP001299546">
    <property type="component" value="Unassembled WGS sequence"/>
</dbReference>
<organism evidence="2 3">
    <name type="scientific">Bariatricus massiliensis</name>
    <dbReference type="NCBI Taxonomy" id="1745713"/>
    <lineage>
        <taxon>Bacteria</taxon>
        <taxon>Bacillati</taxon>
        <taxon>Bacillota</taxon>
        <taxon>Clostridia</taxon>
        <taxon>Lachnospirales</taxon>
        <taxon>Lachnospiraceae</taxon>
        <taxon>Bariatricus</taxon>
    </lineage>
</organism>
<evidence type="ECO:0000313" key="2">
    <source>
        <dbReference type="EMBL" id="MCB7387699.1"/>
    </source>
</evidence>
<reference evidence="2 3" key="1">
    <citation type="submission" date="2021-10" db="EMBL/GenBank/DDBJ databases">
        <title>Collection of gut derived symbiotic bacterial strains cultured from healthy donors.</title>
        <authorList>
            <person name="Lin H."/>
            <person name="Littmann E."/>
            <person name="Kohout C."/>
            <person name="Pamer E.G."/>
        </authorList>
    </citation>
    <scope>NUCLEOTIDE SEQUENCE [LARGE SCALE GENOMIC DNA]</scope>
    <source>
        <strain evidence="2 3">DFI.1.165</strain>
    </source>
</reference>
<gene>
    <name evidence="2" type="ORF">LIZ65_10415</name>
</gene>
<feature type="coiled-coil region" evidence="1">
    <location>
        <begin position="1"/>
        <end position="32"/>
    </location>
</feature>
<keyword evidence="1" id="KW-0175">Coiled coil</keyword>
<sequence length="56" mass="6784">MEELESVVNMFIEKLTEEMKETQSSIDWYKGKFEEQKRCMSRFLCLKDDIDSLKEN</sequence>
<protein>
    <submittedName>
        <fullName evidence="2">Uncharacterized protein</fullName>
    </submittedName>
</protein>
<comment type="caution">
    <text evidence="2">The sequence shown here is derived from an EMBL/GenBank/DDBJ whole genome shotgun (WGS) entry which is preliminary data.</text>
</comment>
<proteinExistence type="predicted"/>
<evidence type="ECO:0000256" key="1">
    <source>
        <dbReference type="SAM" id="Coils"/>
    </source>
</evidence>
<accession>A0ABS8DIV9</accession>